<comment type="caution">
    <text evidence="4">The sequence shown here is derived from an EMBL/GenBank/DDBJ whole genome shotgun (WGS) entry which is preliminary data.</text>
</comment>
<dbReference type="GO" id="GO:0000156">
    <property type="term" value="F:phosphorelay response regulator activity"/>
    <property type="evidence" value="ECO:0007669"/>
    <property type="project" value="InterPro"/>
</dbReference>
<evidence type="ECO:0000256" key="1">
    <source>
        <dbReference type="PROSITE-ProRule" id="PRU00169"/>
    </source>
</evidence>
<sequence length="255" mass="29870">MTYTALIADDEVVARQLIRTLLKDNDTIHVVGEAVHGVEAVTQILKLKPDIVFLDIQMPEMDGFDAIREIWPHHQPAIIFTTAYDQYAIKAFEVNAIDYLLKPFDEIRFQQAVERAIRQLTTQLKPDMSSLMTEFRLGRIDQKEDYLKRILVKEHHKLTFVKLVDVLYLEAEGNYVNLCTQQRKFTIYNTMNLLDQKLDPADFTRISRSHIINLNYVEELEAYFNGEFHVKMVNGKILKWTRSYREGVKTFLGRE</sequence>
<gene>
    <name evidence="4" type="ORF">IC229_33025</name>
</gene>
<proteinExistence type="predicted"/>
<dbReference type="SUPFAM" id="SSF52172">
    <property type="entry name" value="CheY-like"/>
    <property type="match status" value="1"/>
</dbReference>
<dbReference type="Proteomes" id="UP000598820">
    <property type="component" value="Unassembled WGS sequence"/>
</dbReference>
<evidence type="ECO:0000259" key="2">
    <source>
        <dbReference type="PROSITE" id="PS50110"/>
    </source>
</evidence>
<dbReference type="Pfam" id="PF04397">
    <property type="entry name" value="LytTR"/>
    <property type="match status" value="1"/>
</dbReference>
<feature type="domain" description="HTH LytTR-type" evidence="3">
    <location>
        <begin position="150"/>
        <end position="254"/>
    </location>
</feature>
<evidence type="ECO:0000313" key="4">
    <source>
        <dbReference type="EMBL" id="MBD2705481.1"/>
    </source>
</evidence>
<evidence type="ECO:0000313" key="5">
    <source>
        <dbReference type="Proteomes" id="UP000598820"/>
    </source>
</evidence>
<dbReference type="InterPro" id="IPR011006">
    <property type="entry name" value="CheY-like_superfamily"/>
</dbReference>
<reference evidence="4" key="1">
    <citation type="submission" date="2020-09" db="EMBL/GenBank/DDBJ databases">
        <authorList>
            <person name="Kim M.K."/>
        </authorList>
    </citation>
    <scope>NUCLEOTIDE SEQUENCE</scope>
    <source>
        <strain evidence="4">BT702</strain>
    </source>
</reference>
<dbReference type="PANTHER" id="PTHR37299:SF1">
    <property type="entry name" value="STAGE 0 SPORULATION PROTEIN A HOMOLOG"/>
    <property type="match status" value="1"/>
</dbReference>
<dbReference type="PROSITE" id="PS50110">
    <property type="entry name" value="RESPONSE_REGULATORY"/>
    <property type="match status" value="1"/>
</dbReference>
<dbReference type="PROSITE" id="PS50930">
    <property type="entry name" value="HTH_LYTTR"/>
    <property type="match status" value="1"/>
</dbReference>
<dbReference type="Gene3D" id="3.40.50.2300">
    <property type="match status" value="1"/>
</dbReference>
<dbReference type="SMART" id="SM00448">
    <property type="entry name" value="REC"/>
    <property type="match status" value="1"/>
</dbReference>
<dbReference type="PANTHER" id="PTHR37299">
    <property type="entry name" value="TRANSCRIPTIONAL REGULATOR-RELATED"/>
    <property type="match status" value="1"/>
</dbReference>
<keyword evidence="5" id="KW-1185">Reference proteome</keyword>
<dbReference type="InterPro" id="IPR046947">
    <property type="entry name" value="LytR-like"/>
</dbReference>
<dbReference type="Pfam" id="PF00072">
    <property type="entry name" value="Response_reg"/>
    <property type="match status" value="1"/>
</dbReference>
<dbReference type="RefSeq" id="WP_190892945.1">
    <property type="nucleotide sequence ID" value="NZ_JACWZY010000058.1"/>
</dbReference>
<organism evidence="4 5">
    <name type="scientific">Spirosoma profusum</name>
    <dbReference type="NCBI Taxonomy" id="2771354"/>
    <lineage>
        <taxon>Bacteria</taxon>
        <taxon>Pseudomonadati</taxon>
        <taxon>Bacteroidota</taxon>
        <taxon>Cytophagia</taxon>
        <taxon>Cytophagales</taxon>
        <taxon>Cytophagaceae</taxon>
        <taxon>Spirosoma</taxon>
    </lineage>
</organism>
<dbReference type="Gene3D" id="2.40.50.1020">
    <property type="entry name" value="LytTr DNA-binding domain"/>
    <property type="match status" value="1"/>
</dbReference>
<accession>A0A927AW57</accession>
<dbReference type="InterPro" id="IPR001789">
    <property type="entry name" value="Sig_transdc_resp-reg_receiver"/>
</dbReference>
<name>A0A927AW57_9BACT</name>
<keyword evidence="1" id="KW-0597">Phosphoprotein</keyword>
<dbReference type="AlphaFoldDB" id="A0A927AW57"/>
<evidence type="ECO:0000259" key="3">
    <source>
        <dbReference type="PROSITE" id="PS50930"/>
    </source>
</evidence>
<protein>
    <submittedName>
        <fullName evidence="4">Response regulator transcription factor</fullName>
    </submittedName>
</protein>
<dbReference type="EMBL" id="JACWZY010000058">
    <property type="protein sequence ID" value="MBD2705481.1"/>
    <property type="molecule type" value="Genomic_DNA"/>
</dbReference>
<dbReference type="SMART" id="SM00850">
    <property type="entry name" value="LytTR"/>
    <property type="match status" value="1"/>
</dbReference>
<dbReference type="InterPro" id="IPR007492">
    <property type="entry name" value="LytTR_DNA-bd_dom"/>
</dbReference>
<feature type="modified residue" description="4-aspartylphosphate" evidence="1">
    <location>
        <position position="55"/>
    </location>
</feature>
<feature type="domain" description="Response regulatory" evidence="2">
    <location>
        <begin position="4"/>
        <end position="117"/>
    </location>
</feature>
<dbReference type="GO" id="GO:0003677">
    <property type="term" value="F:DNA binding"/>
    <property type="evidence" value="ECO:0007669"/>
    <property type="project" value="InterPro"/>
</dbReference>